<comment type="similarity">
    <text evidence="2">Belongs to the COG8 family.</text>
</comment>
<name>A0A6J1MVJ0_BICAN</name>
<evidence type="ECO:0000256" key="1">
    <source>
        <dbReference type="ARBA" id="ARBA00004395"/>
    </source>
</evidence>
<dbReference type="RefSeq" id="XP_023938559.2">
    <property type="nucleotide sequence ID" value="XM_024082791.2"/>
</dbReference>
<dbReference type="PANTHER" id="PTHR21311">
    <property type="entry name" value="CONSERVED OLIGOMERIC GOLGI COMPLEX COMPONENT 8"/>
    <property type="match status" value="1"/>
</dbReference>
<dbReference type="Pfam" id="PF04124">
    <property type="entry name" value="Dor1"/>
    <property type="match status" value="2"/>
</dbReference>
<evidence type="ECO:0000256" key="2">
    <source>
        <dbReference type="ARBA" id="ARBA00006419"/>
    </source>
</evidence>
<keyword evidence="4" id="KW-0813">Transport</keyword>
<gene>
    <name evidence="10" type="primary">LOC112046220</name>
</gene>
<dbReference type="SUPFAM" id="SSF74788">
    <property type="entry name" value="Cullin repeat-like"/>
    <property type="match status" value="1"/>
</dbReference>
<evidence type="ECO:0000256" key="5">
    <source>
        <dbReference type="ARBA" id="ARBA00022927"/>
    </source>
</evidence>
<dbReference type="GO" id="GO:0017119">
    <property type="term" value="C:Golgi transport complex"/>
    <property type="evidence" value="ECO:0007669"/>
    <property type="project" value="InterPro"/>
</dbReference>
<dbReference type="PANTHER" id="PTHR21311:SF0">
    <property type="entry name" value="CONSERVED OLIGOMERIC GOLGI COMPLEX SUBUNIT 8"/>
    <property type="match status" value="1"/>
</dbReference>
<evidence type="ECO:0000256" key="8">
    <source>
        <dbReference type="ARBA" id="ARBA00031347"/>
    </source>
</evidence>
<dbReference type="KEGG" id="bany:112046220"/>
<evidence type="ECO:0000313" key="9">
    <source>
        <dbReference type="Proteomes" id="UP001652582"/>
    </source>
</evidence>
<evidence type="ECO:0000256" key="3">
    <source>
        <dbReference type="ARBA" id="ARBA00020983"/>
    </source>
</evidence>
<keyword evidence="6" id="KW-0333">Golgi apparatus</keyword>
<organism evidence="9 10">
    <name type="scientific">Bicyclus anynana</name>
    <name type="common">Squinting bush brown butterfly</name>
    <dbReference type="NCBI Taxonomy" id="110368"/>
    <lineage>
        <taxon>Eukaryota</taxon>
        <taxon>Metazoa</taxon>
        <taxon>Ecdysozoa</taxon>
        <taxon>Arthropoda</taxon>
        <taxon>Hexapoda</taxon>
        <taxon>Insecta</taxon>
        <taxon>Pterygota</taxon>
        <taxon>Neoptera</taxon>
        <taxon>Endopterygota</taxon>
        <taxon>Lepidoptera</taxon>
        <taxon>Glossata</taxon>
        <taxon>Ditrysia</taxon>
        <taxon>Papilionoidea</taxon>
        <taxon>Nymphalidae</taxon>
        <taxon>Satyrinae</taxon>
        <taxon>Satyrini</taxon>
        <taxon>Mycalesina</taxon>
        <taxon>Bicyclus</taxon>
    </lineage>
</organism>
<keyword evidence="5" id="KW-0653">Protein transport</keyword>
<dbReference type="GO" id="GO:0000139">
    <property type="term" value="C:Golgi membrane"/>
    <property type="evidence" value="ECO:0007669"/>
    <property type="project" value="UniProtKB-SubCell"/>
</dbReference>
<comment type="subcellular location">
    <subcellularLocation>
        <location evidence="1">Golgi apparatus membrane</location>
        <topology evidence="1">Peripheral membrane protein</topology>
    </subcellularLocation>
</comment>
<keyword evidence="9" id="KW-1185">Reference proteome</keyword>
<sequence>MAQELKDLCQLLFPDSTTENAEYFSDITDFIKKLGSQNWEHVRQEPERLSEDMKHLTEQTQDLAFTNYKTFVETADISKAIMKDLGKSKDSVASFLENTPDFVSQCESFSQVASGIVQEKRRYNTIRNQSDKLLELLELPSLMREALNADDYESALDIFAFIRNLSKRYSEIPIVDSTTSEIMTLWYETLYHLFNQLHYDLPLPQCLQILGYLRRANTVFKSTDDDEHSRLQSIGNRNSVTSDGLHLHFLKARNAWFEKALEDARNSEAPEKLLRKIVELHRIHLFNVITQHKSIFLSDAQESKVRDNELSGTSALSCWLKLKVESLAHILDQDIWREDESSFESIMNQCMYLCLSFGRVGADLRCVLTPLFRNNVLMQFNSGMDKVDNQFENQMKSYKVPSIKNVSRPINENMASGPPENLLDYYPLAEYCNGMLTVLNSLRVTAPLNIVKDVYKGFKKSFDKAAQILITFYHREQQAFTDIEKQNFVSLCVCFAEDLVPYIAKCLTQSFPPTQVAELLGITLTVLQESKILYLDQIEICTPLNSVTGLVMA</sequence>
<dbReference type="GeneID" id="112046220"/>
<evidence type="ECO:0000256" key="6">
    <source>
        <dbReference type="ARBA" id="ARBA00023034"/>
    </source>
</evidence>
<dbReference type="InterPro" id="IPR016159">
    <property type="entry name" value="Cullin_repeat-like_dom_sf"/>
</dbReference>
<dbReference type="GO" id="GO:0015031">
    <property type="term" value="P:protein transport"/>
    <property type="evidence" value="ECO:0007669"/>
    <property type="project" value="UniProtKB-KW"/>
</dbReference>
<accession>A0A6J1MVJ0</accession>
<evidence type="ECO:0000313" key="10">
    <source>
        <dbReference type="RefSeq" id="XP_023938559.2"/>
    </source>
</evidence>
<evidence type="ECO:0000256" key="4">
    <source>
        <dbReference type="ARBA" id="ARBA00022448"/>
    </source>
</evidence>
<protein>
    <recommendedName>
        <fullName evidence="3">Conserved oligomeric Golgi complex subunit 8</fullName>
    </recommendedName>
    <alternativeName>
        <fullName evidence="8">Component of oligomeric Golgi complex 8</fullName>
    </alternativeName>
</protein>
<dbReference type="GO" id="GO:0006891">
    <property type="term" value="P:intra-Golgi vesicle-mediated transport"/>
    <property type="evidence" value="ECO:0007669"/>
    <property type="project" value="TreeGrafter"/>
</dbReference>
<reference evidence="10" key="1">
    <citation type="submission" date="2025-08" db="UniProtKB">
        <authorList>
            <consortium name="RefSeq"/>
        </authorList>
    </citation>
    <scope>IDENTIFICATION</scope>
</reference>
<dbReference type="AlphaFoldDB" id="A0A6J1MVJ0"/>
<keyword evidence="7" id="KW-0472">Membrane</keyword>
<evidence type="ECO:0000256" key="7">
    <source>
        <dbReference type="ARBA" id="ARBA00023136"/>
    </source>
</evidence>
<proteinExistence type="inferred from homology"/>
<dbReference type="InterPro" id="IPR007255">
    <property type="entry name" value="COG8"/>
</dbReference>
<dbReference type="Proteomes" id="UP001652582">
    <property type="component" value="Chromosome 14"/>
</dbReference>
<dbReference type="OrthoDB" id="1661054at2759"/>